<name>A0A645IQV8_9ZZZZ</name>
<keyword evidence="2" id="KW-0238">DNA-binding</keyword>
<evidence type="ECO:0000256" key="1">
    <source>
        <dbReference type="ARBA" id="ARBA00023015"/>
    </source>
</evidence>
<keyword evidence="1" id="KW-0805">Transcription regulation</keyword>
<reference evidence="5" key="1">
    <citation type="submission" date="2019-08" db="EMBL/GenBank/DDBJ databases">
        <authorList>
            <person name="Kucharzyk K."/>
            <person name="Murdoch R.W."/>
            <person name="Higgins S."/>
            <person name="Loffler F."/>
        </authorList>
    </citation>
    <scope>NUCLEOTIDE SEQUENCE</scope>
</reference>
<dbReference type="PRINTS" id="PR00032">
    <property type="entry name" value="HTHARAC"/>
</dbReference>
<dbReference type="PROSITE" id="PS01124">
    <property type="entry name" value="HTH_ARAC_FAMILY_2"/>
    <property type="match status" value="1"/>
</dbReference>
<dbReference type="GO" id="GO:0003700">
    <property type="term" value="F:DNA-binding transcription factor activity"/>
    <property type="evidence" value="ECO:0007669"/>
    <property type="project" value="InterPro"/>
</dbReference>
<sequence length="144" mass="16928">MLQCARMFQVEQLIAVVSEKIQEFARETSKYDTSKRATIRKVLRYMDQNYSKGLTLPKVAKVAHMAPSYFSMYFKKEIGENYNQFVNRMKIERAKELLQNPSVKIHEVGTLVGFEDSKYFSRKFRTVTGMTPREYRESISVCKE</sequence>
<evidence type="ECO:0000256" key="3">
    <source>
        <dbReference type="ARBA" id="ARBA00023163"/>
    </source>
</evidence>
<dbReference type="PROSITE" id="PS00041">
    <property type="entry name" value="HTH_ARAC_FAMILY_1"/>
    <property type="match status" value="1"/>
</dbReference>
<comment type="caution">
    <text evidence="5">The sequence shown here is derived from an EMBL/GenBank/DDBJ whole genome shotgun (WGS) entry which is preliminary data.</text>
</comment>
<evidence type="ECO:0000313" key="5">
    <source>
        <dbReference type="EMBL" id="MPN53340.1"/>
    </source>
</evidence>
<dbReference type="InterPro" id="IPR020449">
    <property type="entry name" value="Tscrpt_reg_AraC-type_HTH"/>
</dbReference>
<feature type="domain" description="HTH araC/xylS-type" evidence="4">
    <location>
        <begin position="40"/>
        <end position="138"/>
    </location>
</feature>
<dbReference type="AlphaFoldDB" id="A0A645IQV8"/>
<accession>A0A645IQV8</accession>
<dbReference type="EMBL" id="VSSQ01120375">
    <property type="protein sequence ID" value="MPN53340.1"/>
    <property type="molecule type" value="Genomic_DNA"/>
</dbReference>
<dbReference type="Pfam" id="PF12833">
    <property type="entry name" value="HTH_18"/>
    <property type="match status" value="1"/>
</dbReference>
<dbReference type="SMART" id="SM00342">
    <property type="entry name" value="HTH_ARAC"/>
    <property type="match status" value="1"/>
</dbReference>
<dbReference type="InterPro" id="IPR009057">
    <property type="entry name" value="Homeodomain-like_sf"/>
</dbReference>
<keyword evidence="3" id="KW-0804">Transcription</keyword>
<dbReference type="InterPro" id="IPR018062">
    <property type="entry name" value="HTH_AraC-typ_CS"/>
</dbReference>
<protein>
    <submittedName>
        <fullName evidence="5">HTH-type transcriptional activator RhaR</fullName>
    </submittedName>
</protein>
<dbReference type="PANTHER" id="PTHR43280">
    <property type="entry name" value="ARAC-FAMILY TRANSCRIPTIONAL REGULATOR"/>
    <property type="match status" value="1"/>
</dbReference>
<dbReference type="Gene3D" id="1.10.10.60">
    <property type="entry name" value="Homeodomain-like"/>
    <property type="match status" value="2"/>
</dbReference>
<dbReference type="SUPFAM" id="SSF46689">
    <property type="entry name" value="Homeodomain-like"/>
    <property type="match status" value="2"/>
</dbReference>
<organism evidence="5">
    <name type="scientific">bioreactor metagenome</name>
    <dbReference type="NCBI Taxonomy" id="1076179"/>
    <lineage>
        <taxon>unclassified sequences</taxon>
        <taxon>metagenomes</taxon>
        <taxon>ecological metagenomes</taxon>
    </lineage>
</organism>
<proteinExistence type="predicted"/>
<evidence type="ECO:0000259" key="4">
    <source>
        <dbReference type="PROSITE" id="PS01124"/>
    </source>
</evidence>
<dbReference type="PANTHER" id="PTHR43280:SF2">
    <property type="entry name" value="HTH-TYPE TRANSCRIPTIONAL REGULATOR EXSA"/>
    <property type="match status" value="1"/>
</dbReference>
<evidence type="ECO:0000256" key="2">
    <source>
        <dbReference type="ARBA" id="ARBA00023125"/>
    </source>
</evidence>
<dbReference type="GO" id="GO:0043565">
    <property type="term" value="F:sequence-specific DNA binding"/>
    <property type="evidence" value="ECO:0007669"/>
    <property type="project" value="InterPro"/>
</dbReference>
<dbReference type="InterPro" id="IPR018060">
    <property type="entry name" value="HTH_AraC"/>
</dbReference>
<gene>
    <name evidence="5" type="primary">rhaR_184</name>
    <name evidence="5" type="ORF">SDC9_201004</name>
</gene>